<dbReference type="PANTHER" id="PTHR48100">
    <property type="entry name" value="BROAD-SPECIFICITY PHOSPHATASE YOR283W-RELATED"/>
    <property type="match status" value="1"/>
</dbReference>
<feature type="region of interest" description="Disordered" evidence="4">
    <location>
        <begin position="1"/>
        <end position="39"/>
    </location>
</feature>
<dbReference type="InterPro" id="IPR013078">
    <property type="entry name" value="His_Pase_superF_clade-1"/>
</dbReference>
<dbReference type="AlphaFoldDB" id="A0A7G6YEA2"/>
<dbReference type="PANTHER" id="PTHR48100:SF1">
    <property type="entry name" value="HISTIDINE PHOSPHATASE FAMILY PROTEIN-RELATED"/>
    <property type="match status" value="1"/>
</dbReference>
<keyword evidence="1" id="KW-0324">Glycolysis</keyword>
<dbReference type="SMART" id="SM00855">
    <property type="entry name" value="PGAM"/>
    <property type="match status" value="1"/>
</dbReference>
<evidence type="ECO:0000313" key="5">
    <source>
        <dbReference type="EMBL" id="QNE36817.1"/>
    </source>
</evidence>
<evidence type="ECO:0000313" key="6">
    <source>
        <dbReference type="Proteomes" id="UP000515511"/>
    </source>
</evidence>
<dbReference type="InterPro" id="IPR001345">
    <property type="entry name" value="PG/BPGM_mutase_AS"/>
</dbReference>
<dbReference type="EMBL" id="CP043641">
    <property type="protein sequence ID" value="QNE36817.1"/>
    <property type="molecule type" value="Genomic_DNA"/>
</dbReference>
<evidence type="ECO:0000256" key="4">
    <source>
        <dbReference type="SAM" id="MobiDB-lite"/>
    </source>
</evidence>
<organism evidence="5 6">
    <name type="scientific">Leifsonia shinshuensis</name>
    <dbReference type="NCBI Taxonomy" id="150026"/>
    <lineage>
        <taxon>Bacteria</taxon>
        <taxon>Bacillati</taxon>
        <taxon>Actinomycetota</taxon>
        <taxon>Actinomycetes</taxon>
        <taxon>Micrococcales</taxon>
        <taxon>Microbacteriaceae</taxon>
        <taxon>Leifsonia</taxon>
    </lineage>
</organism>
<reference evidence="6" key="1">
    <citation type="submission" date="2019-09" db="EMBL/GenBank/DDBJ databases">
        <title>Antimicrobial potential of Antarctic Bacteria.</title>
        <authorList>
            <person name="Benaud N."/>
            <person name="Edwards R.J."/>
            <person name="Ferrari B.C."/>
        </authorList>
    </citation>
    <scope>NUCLEOTIDE SEQUENCE [LARGE SCALE GENOMIC DNA]</scope>
    <source>
        <strain evidence="6">INR9</strain>
    </source>
</reference>
<feature type="binding site" evidence="3">
    <location>
        <position position="134"/>
    </location>
    <ligand>
        <name>substrate</name>
    </ligand>
</feature>
<dbReference type="InterPro" id="IPR050275">
    <property type="entry name" value="PGM_Phosphatase"/>
</dbReference>
<feature type="binding site" evidence="3">
    <location>
        <begin position="49"/>
        <end position="56"/>
    </location>
    <ligand>
        <name>substrate</name>
    </ligand>
</feature>
<dbReference type="Gene3D" id="3.40.50.1240">
    <property type="entry name" value="Phosphoglycerate mutase-like"/>
    <property type="match status" value="1"/>
</dbReference>
<gene>
    <name evidence="5" type="ORF">F1C12_17970</name>
</gene>
<proteinExistence type="predicted"/>
<sequence length="230" mass="25739">MGRHTTGNSPSARAVPFPRGRSQHHRHTRRTRREEARMTDQPQHLFLIRHGQTALNAEGRLRGLANPPLDEVGRAEAEETAVALTGRGIDIVYCSPLERAFRTAQIIAHHLDCDFDVVPEFNDRDYGPWTGQVKAEVEAQFGSIDDAPGVEPIDHVLKRVWPALDEVMRAHAGVPIAVVTHDALIRPILTTIDPRIGPIEARTGSWNELVRHDSSWTVLKYDQNPEAVSR</sequence>
<dbReference type="Pfam" id="PF00300">
    <property type="entry name" value="His_Phos_1"/>
    <property type="match status" value="1"/>
</dbReference>
<keyword evidence="2" id="KW-0413">Isomerase</keyword>
<evidence type="ECO:0000256" key="3">
    <source>
        <dbReference type="PIRSR" id="PIRSR613078-2"/>
    </source>
</evidence>
<protein>
    <submittedName>
        <fullName evidence="5">Histidine phosphatase family protein</fullName>
    </submittedName>
</protein>
<evidence type="ECO:0000256" key="2">
    <source>
        <dbReference type="ARBA" id="ARBA00023235"/>
    </source>
</evidence>
<feature type="binding site" evidence="3">
    <location>
        <position position="99"/>
    </location>
    <ligand>
        <name>substrate</name>
    </ligand>
</feature>
<feature type="compositionally biased region" description="Basic residues" evidence="4">
    <location>
        <begin position="21"/>
        <end position="31"/>
    </location>
</feature>
<dbReference type="Proteomes" id="UP000515511">
    <property type="component" value="Chromosome"/>
</dbReference>
<name>A0A7G6YEA2_9MICO</name>
<feature type="compositionally biased region" description="Polar residues" evidence="4">
    <location>
        <begin position="1"/>
        <end position="11"/>
    </location>
</feature>
<dbReference type="KEGG" id="lse:F1C12_17970"/>
<dbReference type="CDD" id="cd07067">
    <property type="entry name" value="HP_PGM_like"/>
    <property type="match status" value="1"/>
</dbReference>
<dbReference type="SUPFAM" id="SSF53254">
    <property type="entry name" value="Phosphoglycerate mutase-like"/>
    <property type="match status" value="1"/>
</dbReference>
<evidence type="ECO:0000256" key="1">
    <source>
        <dbReference type="ARBA" id="ARBA00023152"/>
    </source>
</evidence>
<accession>A0A7G6YEA2</accession>
<dbReference type="GO" id="GO:0005737">
    <property type="term" value="C:cytoplasm"/>
    <property type="evidence" value="ECO:0007669"/>
    <property type="project" value="TreeGrafter"/>
</dbReference>
<dbReference type="GO" id="GO:0016791">
    <property type="term" value="F:phosphatase activity"/>
    <property type="evidence" value="ECO:0007669"/>
    <property type="project" value="TreeGrafter"/>
</dbReference>
<dbReference type="InterPro" id="IPR029033">
    <property type="entry name" value="His_PPase_superfam"/>
</dbReference>
<dbReference type="PROSITE" id="PS00175">
    <property type="entry name" value="PG_MUTASE"/>
    <property type="match status" value="1"/>
</dbReference>